<dbReference type="InterPro" id="IPR029069">
    <property type="entry name" value="HotDog_dom_sf"/>
</dbReference>
<evidence type="ECO:0000313" key="4">
    <source>
        <dbReference type="EMBL" id="VFA99068.1"/>
    </source>
</evidence>
<reference evidence="4 5" key="1">
    <citation type="submission" date="2019-02" db="EMBL/GenBank/DDBJ databases">
        <authorList>
            <consortium name="Pathogen Informatics"/>
        </authorList>
    </citation>
    <scope>NUCLEOTIDE SEQUENCE [LARGE SCALE GENOMIC DNA]</scope>
    <source>
        <strain evidence="4 5">3012STDY6756504</strain>
    </source>
</reference>
<dbReference type="EC" id="4.2.1.-" evidence="4"/>
<comment type="similarity">
    <text evidence="1">Belongs to the thioester dehydratase family. FabZ subfamily.</text>
</comment>
<name>A0A4U8WBC6_9NOCA</name>
<dbReference type="SUPFAM" id="SSF54637">
    <property type="entry name" value="Thioesterase/thiol ester dehydrase-isomerase"/>
    <property type="match status" value="1"/>
</dbReference>
<dbReference type="Pfam" id="PF22818">
    <property type="entry name" value="ApeI-like"/>
    <property type="match status" value="1"/>
</dbReference>
<keyword evidence="2 4" id="KW-0456">Lyase</keyword>
<dbReference type="InterPro" id="IPR013114">
    <property type="entry name" value="FabA_FabZ"/>
</dbReference>
<organism evidence="4 5">
    <name type="scientific">Nocardia cyriacigeorgica</name>
    <dbReference type="NCBI Taxonomy" id="135487"/>
    <lineage>
        <taxon>Bacteria</taxon>
        <taxon>Bacillati</taxon>
        <taxon>Actinomycetota</taxon>
        <taxon>Actinomycetes</taxon>
        <taxon>Mycobacteriales</taxon>
        <taxon>Nocardiaceae</taxon>
        <taxon>Nocardia</taxon>
    </lineage>
</organism>
<dbReference type="Proteomes" id="UP000290439">
    <property type="component" value="Chromosome"/>
</dbReference>
<evidence type="ECO:0000313" key="5">
    <source>
        <dbReference type="Proteomes" id="UP000290439"/>
    </source>
</evidence>
<proteinExistence type="inferred from homology"/>
<dbReference type="RefSeq" id="WP_130917431.1">
    <property type="nucleotide sequence ID" value="NZ_LR215973.1"/>
</dbReference>
<dbReference type="AlphaFoldDB" id="A0A4U8WBC6"/>
<evidence type="ECO:0000256" key="1">
    <source>
        <dbReference type="ARBA" id="ARBA00009174"/>
    </source>
</evidence>
<protein>
    <submittedName>
        <fullName evidence="4">(3R)-hydroxymyristoyl-[acyl-carrier-protein] dehydratase</fullName>
        <ecNumber evidence="4">4.2.1.-</ecNumber>
    </submittedName>
</protein>
<evidence type="ECO:0000259" key="3">
    <source>
        <dbReference type="Pfam" id="PF22818"/>
    </source>
</evidence>
<gene>
    <name evidence="4" type="primary">fabZ_2</name>
    <name evidence="4" type="ORF">NCTC10797_02847</name>
</gene>
<dbReference type="EMBL" id="LR215973">
    <property type="protein sequence ID" value="VFA99068.1"/>
    <property type="molecule type" value="Genomic_DNA"/>
</dbReference>
<feature type="domain" description="ApeI dehydratase-like" evidence="3">
    <location>
        <begin position="20"/>
        <end position="94"/>
    </location>
</feature>
<dbReference type="PANTHER" id="PTHR30272:SF1">
    <property type="entry name" value="3-HYDROXYACYL-[ACYL-CARRIER-PROTEIN] DEHYDRATASE"/>
    <property type="match status" value="1"/>
</dbReference>
<dbReference type="InterPro" id="IPR054545">
    <property type="entry name" value="ApeI-like"/>
</dbReference>
<dbReference type="Gene3D" id="3.10.129.10">
    <property type="entry name" value="Hotdog Thioesterase"/>
    <property type="match status" value="1"/>
</dbReference>
<dbReference type="PANTHER" id="PTHR30272">
    <property type="entry name" value="3-HYDROXYACYL-[ACYL-CARRIER-PROTEIN] DEHYDRATASE"/>
    <property type="match status" value="1"/>
</dbReference>
<dbReference type="GO" id="GO:0016829">
    <property type="term" value="F:lyase activity"/>
    <property type="evidence" value="ECO:0007669"/>
    <property type="project" value="UniProtKB-KW"/>
</dbReference>
<accession>A0A4U8WBC6</accession>
<evidence type="ECO:0000256" key="2">
    <source>
        <dbReference type="ARBA" id="ARBA00023239"/>
    </source>
</evidence>
<sequence length="135" mass="14148">MSAPPAALDRVVDVVAGVRAVALVNVPVTLTVFDTHFPRFPVLPGVLLLDHIGATARLLAPPGLHCQHAVRGVRFRRYVQPGDQIQITVEVVSTAPDVIDCRAVAAVDGRTAAAVRSLRLGADLGEPGTTGESDD</sequence>